<evidence type="ECO:0000313" key="2">
    <source>
        <dbReference type="Proteomes" id="UP001432017"/>
    </source>
</evidence>
<evidence type="ECO:0000313" key="1">
    <source>
        <dbReference type="EMBL" id="MEG9475049.1"/>
    </source>
</evidence>
<comment type="caution">
    <text evidence="1">The sequence shown here is derived from an EMBL/GenBank/DDBJ whole genome shotgun (WGS) entry which is preliminary data.</text>
</comment>
<reference evidence="1" key="1">
    <citation type="submission" date="2023-12" db="EMBL/GenBank/DDBJ databases">
        <title>Mannheima indologenes sp. nov. proposed for Clade V organisms of Mannheimia.</title>
        <authorList>
            <person name="Christensen H."/>
        </authorList>
    </citation>
    <scope>NUCLEOTIDE SEQUENCE</scope>
    <source>
        <strain evidence="1">M14.4</strain>
    </source>
</reference>
<name>A0ABU7ZCZ2_9PAST</name>
<dbReference type="InterPro" id="IPR029470">
    <property type="entry name" value="PDDEXK_4"/>
</dbReference>
<organism evidence="1 2">
    <name type="scientific">Mannheimia indoligenes</name>
    <dbReference type="NCBI Taxonomy" id="3103145"/>
    <lineage>
        <taxon>Bacteria</taxon>
        <taxon>Pseudomonadati</taxon>
        <taxon>Pseudomonadota</taxon>
        <taxon>Gammaproteobacteria</taxon>
        <taxon>Pasteurellales</taxon>
        <taxon>Pasteurellaceae</taxon>
        <taxon>Mannheimia</taxon>
    </lineage>
</organism>
<dbReference type="EMBL" id="JBAJJM010000002">
    <property type="protein sequence ID" value="MEG9475049.1"/>
    <property type="molecule type" value="Genomic_DNA"/>
</dbReference>
<proteinExistence type="predicted"/>
<gene>
    <name evidence="1" type="ORF">V6W77_02030</name>
</gene>
<sequence length="235" mass="27962">MNIEILDSFFQHWGKISLEKESEVKEVIVPNIISMQKFFDGYKPVYQKIEMQKQDGLMLNIWEAANLGRNEVRNSKTLRWFLDMYADHGQKTLFLREFLKCLPEPWYSISIGNYWATEECCPLGYETERVDIEIDAENFLLFIEVKIDAFEGDRQLERYYDTAVLKAKERPFGIVYLTKDGILPKEHQNKIEFMGISWKMLAYNWQKFTNKTLKENPNNRAVWLAEQFIEHISSF</sequence>
<dbReference type="Pfam" id="PF14281">
    <property type="entry name" value="PDDEXK_4"/>
    <property type="match status" value="1"/>
</dbReference>
<dbReference type="RefSeq" id="WP_334253644.1">
    <property type="nucleotide sequence ID" value="NZ_JBAJJM010000002.1"/>
</dbReference>
<keyword evidence="2" id="KW-1185">Reference proteome</keyword>
<accession>A0ABU7ZCZ2</accession>
<dbReference type="Proteomes" id="UP001432017">
    <property type="component" value="Unassembled WGS sequence"/>
</dbReference>
<protein>
    <submittedName>
        <fullName evidence="1">PD-(D/E)XK nuclease family protein</fullName>
    </submittedName>
</protein>